<feature type="signal peptide" evidence="1">
    <location>
        <begin position="1"/>
        <end position="20"/>
    </location>
</feature>
<dbReference type="InterPro" id="IPR008930">
    <property type="entry name" value="Terpenoid_cyclase/PrenylTrfase"/>
</dbReference>
<evidence type="ECO:0000313" key="4">
    <source>
        <dbReference type="Proteomes" id="UP000808337"/>
    </source>
</evidence>
<evidence type="ECO:0000256" key="1">
    <source>
        <dbReference type="SAM" id="SignalP"/>
    </source>
</evidence>
<evidence type="ECO:0000313" key="3">
    <source>
        <dbReference type="EMBL" id="MBK9983635.1"/>
    </source>
</evidence>
<dbReference type="Proteomes" id="UP000808337">
    <property type="component" value="Unassembled WGS sequence"/>
</dbReference>
<dbReference type="AlphaFoldDB" id="A0A9D7XPY7"/>
<evidence type="ECO:0000259" key="2">
    <source>
        <dbReference type="Pfam" id="PF13243"/>
    </source>
</evidence>
<dbReference type="SUPFAM" id="SSF48239">
    <property type="entry name" value="Terpenoid cyclases/Protein prenyltransferases"/>
    <property type="match status" value="1"/>
</dbReference>
<proteinExistence type="predicted"/>
<keyword evidence="1" id="KW-0732">Signal</keyword>
<name>A0A9D7XPY7_9BACT</name>
<sequence length="400" mass="43576">MNTMYLAVFMIASSFYLLFTGQHTPRATETPDPIYFYNDLSLPAWNQSAVNWLLEAQSPNGGWGSGAHAYQNVTDPHAVQTDPATTSFAAMALLKAGGKLETNPYKTQIMKALDRLLKDIDNRPDNGRITSLEGTQPQVKLGIHIDASLALQFLSTMRDQIKDDALSAKVDKAAETCITLIQGSQNANGGWAGGGWAPVLQSAMANNALEHAQTRYKVDQKVIDQSREYQANNISTDGVKSEDAAGVPLYAAVSAQRATSADAKEVENMLEPGMALGYSTGKTKKDDISKALISKGMGRDKAEKMANSYAVNYTSTQALQSDDIWQGFGNNGGEEYLSYMMTSEALAQQGKEEWLKWRQSIEPKFKQAQNPNGSWSGQHCITSPVFCTAAVVQAWNAFSE</sequence>
<dbReference type="InterPro" id="IPR032696">
    <property type="entry name" value="SQ_cyclase_C"/>
</dbReference>
<organism evidence="3 4">
    <name type="scientific">Candidatus Opimibacter skivensis</name>
    <dbReference type="NCBI Taxonomy" id="2982028"/>
    <lineage>
        <taxon>Bacteria</taxon>
        <taxon>Pseudomonadati</taxon>
        <taxon>Bacteroidota</taxon>
        <taxon>Saprospiria</taxon>
        <taxon>Saprospirales</taxon>
        <taxon>Saprospiraceae</taxon>
        <taxon>Candidatus Opimibacter</taxon>
    </lineage>
</organism>
<dbReference type="Pfam" id="PF13243">
    <property type="entry name" value="SQHop_cyclase_C"/>
    <property type="match status" value="1"/>
</dbReference>
<feature type="domain" description="Squalene cyclase C-terminal" evidence="2">
    <location>
        <begin position="46"/>
        <end position="98"/>
    </location>
</feature>
<dbReference type="Gene3D" id="1.50.10.20">
    <property type="match status" value="1"/>
</dbReference>
<reference evidence="3 4" key="1">
    <citation type="submission" date="2020-10" db="EMBL/GenBank/DDBJ databases">
        <title>Connecting structure to function with the recovery of over 1000 high-quality activated sludge metagenome-assembled genomes encoding full-length rRNA genes using long-read sequencing.</title>
        <authorList>
            <person name="Singleton C.M."/>
            <person name="Petriglieri F."/>
            <person name="Kristensen J.M."/>
            <person name="Kirkegaard R.H."/>
            <person name="Michaelsen T.Y."/>
            <person name="Andersen M.H."/>
            <person name="Karst S.M."/>
            <person name="Dueholm M.S."/>
            <person name="Nielsen P.H."/>
            <person name="Albertsen M."/>
        </authorList>
    </citation>
    <scope>NUCLEOTIDE SEQUENCE [LARGE SCALE GENOMIC DNA]</scope>
    <source>
        <strain evidence="3">Ribe_18-Q3-R11-54_MAXAC.273</strain>
    </source>
</reference>
<protein>
    <recommendedName>
        <fullName evidence="2">Squalene cyclase C-terminal domain-containing protein</fullName>
    </recommendedName>
</protein>
<feature type="chain" id="PRO_5038891591" description="Squalene cyclase C-terminal domain-containing protein" evidence="1">
    <location>
        <begin position="21"/>
        <end position="400"/>
    </location>
</feature>
<dbReference type="EMBL" id="JADKGY010000022">
    <property type="protein sequence ID" value="MBK9983635.1"/>
    <property type="molecule type" value="Genomic_DNA"/>
</dbReference>
<gene>
    <name evidence="3" type="ORF">IPP15_14850</name>
</gene>
<accession>A0A9D7XPY7</accession>
<comment type="caution">
    <text evidence="3">The sequence shown here is derived from an EMBL/GenBank/DDBJ whole genome shotgun (WGS) entry which is preliminary data.</text>
</comment>